<sequence>MGLIKRNLSYLYQWLFWIQNQHKIQGFCFENALIISNQRKNIRQFDLKIVQKIEENKQNSQISQKIQLYIILNNLSHSEFKINGSLIIRSIHQQYQRLDITFKQNGIQMLRIQFLRRIRFNNNQLIKYKDDQINCQNQIKLLNQSQIRKINSKQEKFKLFQEYQQLKDILNKLNEQTSKMWIIQQQQQINPNQLLLINDTIEQQEDCLVIVFDSTGKIMVSSCGNKIII</sequence>
<accession>A0A8S1MKZ7</accession>
<dbReference type="AlphaFoldDB" id="A0A8S1MKZ7"/>
<evidence type="ECO:0000313" key="2">
    <source>
        <dbReference type="Proteomes" id="UP000688137"/>
    </source>
</evidence>
<keyword evidence="2" id="KW-1185">Reference proteome</keyword>
<organism evidence="1 2">
    <name type="scientific">Paramecium primaurelia</name>
    <dbReference type="NCBI Taxonomy" id="5886"/>
    <lineage>
        <taxon>Eukaryota</taxon>
        <taxon>Sar</taxon>
        <taxon>Alveolata</taxon>
        <taxon>Ciliophora</taxon>
        <taxon>Intramacronucleata</taxon>
        <taxon>Oligohymenophorea</taxon>
        <taxon>Peniculida</taxon>
        <taxon>Parameciidae</taxon>
        <taxon>Paramecium</taxon>
    </lineage>
</organism>
<gene>
    <name evidence="1" type="ORF">PPRIM_AZ9-3.1.T0640247</name>
</gene>
<reference evidence="1" key="1">
    <citation type="submission" date="2021-01" db="EMBL/GenBank/DDBJ databases">
        <authorList>
            <consortium name="Genoscope - CEA"/>
            <person name="William W."/>
        </authorList>
    </citation>
    <scope>NUCLEOTIDE SEQUENCE</scope>
</reference>
<protein>
    <submittedName>
        <fullName evidence="1">Uncharacterized protein</fullName>
    </submittedName>
</protein>
<dbReference type="Proteomes" id="UP000688137">
    <property type="component" value="Unassembled WGS sequence"/>
</dbReference>
<proteinExistence type="predicted"/>
<comment type="caution">
    <text evidence="1">The sequence shown here is derived from an EMBL/GenBank/DDBJ whole genome shotgun (WGS) entry which is preliminary data.</text>
</comment>
<evidence type="ECO:0000313" key="1">
    <source>
        <dbReference type="EMBL" id="CAD8080950.1"/>
    </source>
</evidence>
<dbReference type="EMBL" id="CAJJDM010000066">
    <property type="protein sequence ID" value="CAD8080950.1"/>
    <property type="molecule type" value="Genomic_DNA"/>
</dbReference>
<name>A0A8S1MKZ7_PARPR</name>